<evidence type="ECO:0000313" key="1">
    <source>
        <dbReference type="EMBL" id="RHZ83522.1"/>
    </source>
</evidence>
<keyword evidence="2" id="KW-1185">Reference proteome</keyword>
<dbReference type="OrthoDB" id="2447506at2759"/>
<evidence type="ECO:0000313" key="2">
    <source>
        <dbReference type="Proteomes" id="UP000266861"/>
    </source>
</evidence>
<organism evidence="1 2">
    <name type="scientific">Diversispora epigaea</name>
    <dbReference type="NCBI Taxonomy" id="1348612"/>
    <lineage>
        <taxon>Eukaryota</taxon>
        <taxon>Fungi</taxon>
        <taxon>Fungi incertae sedis</taxon>
        <taxon>Mucoromycota</taxon>
        <taxon>Glomeromycotina</taxon>
        <taxon>Glomeromycetes</taxon>
        <taxon>Diversisporales</taxon>
        <taxon>Diversisporaceae</taxon>
        <taxon>Diversispora</taxon>
    </lineage>
</organism>
<evidence type="ECO:0008006" key="3">
    <source>
        <dbReference type="Google" id="ProtNLM"/>
    </source>
</evidence>
<protein>
    <recommendedName>
        <fullName evidence="3">Helitron helicase-like domain-containing protein</fullName>
    </recommendedName>
</protein>
<dbReference type="EMBL" id="PQFF01000087">
    <property type="protein sequence ID" value="RHZ83522.1"/>
    <property type="molecule type" value="Genomic_DNA"/>
</dbReference>
<comment type="caution">
    <text evidence="1">The sequence shown here is derived from an EMBL/GenBank/DDBJ whole genome shotgun (WGS) entry which is preliminary data.</text>
</comment>
<proteinExistence type="predicted"/>
<dbReference type="STRING" id="1348612.A0A397J904"/>
<accession>A0A397J904</accession>
<sequence>MTHQIQMMELDNSGNELAEFESLDVTFLSGHVTRTSANSNHSRAPTQINMTQIFYCSRLLYTSDSKWIIYDSTETYPLTEAFPNVPLCFHPNLANEKIASCKSCLNPLTCRTSPMLDHIPNEIASVPICSLALYTGTIGALLENNNIQSWYHPTLLTAASWLHQNNDFFKTYDHFYNHGNIDGSFGYSKNLHALALYTGTIGALLENNNIQSWYHPTLLTAASWLHQNNDFFKTYDHFYNHGNIDGPPLIFPTARILSTSENNIRSITQTNLYPTDIIVPNTNFNSEIHNEDYRFSHLMAGYLIDNNDTTLPISFSDPNIEPLLFPDLFPLGQGHYFDFKSSHNYRPNIDTLGSYIHLYLECPDPQFRLHCTYSRNNIIDELQTTIPSFIHTGNTYWRQKELTLITMVENFGLPQIFYTMTMGEGNWIHLHKILAATDNKDILSTNRPYHFQNRGAIHTHGLAWLDKPIIELIVNNIIRADFPDENNEIELYNLVKKYQTHHCNPAHCGGPPSSGSRCKYGFPQPLSNSTYHNSSESRFTYRRIKPEDQWIVPYHALTFIFGKVIVIFNLMGTMELMLLLLGKSVCCSTIAVNYLPSSTPAHQNKAIRPIHQLINEQFTDLYYQDAIDKYFERPIGPIFDNLTYPIYHRKFKYISNIPAQRDFWHDMKNRIIVKRKKEILVRFRYLTVKNAEDFFYQQLLSLFSKWSSKVIGDTKNITANTAKKR</sequence>
<reference evidence="1 2" key="1">
    <citation type="submission" date="2018-08" db="EMBL/GenBank/DDBJ databases">
        <title>Genome and evolution of the arbuscular mycorrhizal fungus Diversispora epigaea (formerly Glomus versiforme) and its bacterial endosymbionts.</title>
        <authorList>
            <person name="Sun X."/>
            <person name="Fei Z."/>
            <person name="Harrison M."/>
        </authorList>
    </citation>
    <scope>NUCLEOTIDE SEQUENCE [LARGE SCALE GENOMIC DNA]</scope>
    <source>
        <strain evidence="1 2">IT104</strain>
    </source>
</reference>
<dbReference type="Proteomes" id="UP000266861">
    <property type="component" value="Unassembled WGS sequence"/>
</dbReference>
<gene>
    <name evidence="1" type="ORF">Glove_91g66</name>
</gene>
<dbReference type="AlphaFoldDB" id="A0A397J904"/>
<name>A0A397J904_9GLOM</name>